<accession>M2UHC8</accession>
<dbReference type="Pfam" id="PF09733">
    <property type="entry name" value="VEFS-Box"/>
    <property type="match status" value="1"/>
</dbReference>
<keyword evidence="5" id="KW-0805">Transcription regulation</keyword>
<dbReference type="InterPro" id="IPR011011">
    <property type="entry name" value="Znf_FYVE_PHD"/>
</dbReference>
<dbReference type="Gene3D" id="3.30.40.10">
    <property type="entry name" value="Zinc/RING finger domain, C3HC4 (zinc finger)"/>
    <property type="match status" value="1"/>
</dbReference>
<dbReference type="SUPFAM" id="SSF57903">
    <property type="entry name" value="FYVE/PHD zinc finger"/>
    <property type="match status" value="1"/>
</dbReference>
<keyword evidence="10" id="KW-1185">Reference proteome</keyword>
<evidence type="ECO:0000256" key="3">
    <source>
        <dbReference type="ARBA" id="ARBA00022771"/>
    </source>
</evidence>
<sequence>MPGRRDRFSGNILLYDYLSRKRAPIFLDRNLTQILDAHDDLLNGGDRSGCRTQDFDFRSQWEPPSSDQLDKMMAQENYKGSFVLEVHAINSHNGQTTAHTDRDHNPANKVRVLMQLSSSIRVSIIPPSDAPATRSFARDAKIRGADRSHQEASVETSPIILKPRDFSAEPGKVSIDDMYRMILSVNFASQTDAQELYNYLGLTAETATHLSTSYPNILECPPDKISLPLKAAGKPLGISIQISMYWNSTGLGDSILANYNRNLRSATELQSSYPTPPRDLVPRYKLTYVYGNETLERSDLVCLHCSRGKKLKEIRDLEMHLNAWHDNFAYQLVSAGTDANGVAHWRFISEVADSKADQRASDRTDEPRDIRVLAPDRPFDKRRFLEGDDTYQRAARVDKHLKYPKRKQLADILPPPAPRQRKPPNTIQERPPKHKKNFVVPKAPRGITFFRSLSKRPLQPGESISESDDELDESWMHLRKHAEIDKQDGFSPPARYFLKLFDDFMHEESLHADIHAGDAIIRFARHGNPMWNEDLIHEFTKKLKELLEDDVVSKEVHDAAIEIVEAQKKTSISNDSSSNELSRRLAELDVQHGEDAEPPFDKCYCGGDATVSPGMQGIVACRNIDCIRRVFHHACIQKHSKYKVPAPDPKSWTWTCDDCRDEGVAAT</sequence>
<evidence type="ECO:0000256" key="5">
    <source>
        <dbReference type="ARBA" id="ARBA00023015"/>
    </source>
</evidence>
<evidence type="ECO:0000256" key="7">
    <source>
        <dbReference type="SAM" id="MobiDB-lite"/>
    </source>
</evidence>
<dbReference type="eggNOG" id="ENOG502SQFI">
    <property type="taxonomic scope" value="Eukaryota"/>
</dbReference>
<keyword evidence="6" id="KW-0804">Transcription</keyword>
<evidence type="ECO:0000313" key="9">
    <source>
        <dbReference type="EMBL" id="EMD87357.1"/>
    </source>
</evidence>
<dbReference type="OrthoDB" id="166746at2759"/>
<dbReference type="AlphaFoldDB" id="M2UHC8"/>
<evidence type="ECO:0000256" key="4">
    <source>
        <dbReference type="ARBA" id="ARBA00022833"/>
    </source>
</evidence>
<dbReference type="PROSITE" id="PS01359">
    <property type="entry name" value="ZF_PHD_1"/>
    <property type="match status" value="1"/>
</dbReference>
<proteinExistence type="inferred from homology"/>
<dbReference type="Proteomes" id="UP000016936">
    <property type="component" value="Unassembled WGS sequence"/>
</dbReference>
<name>M2UHC8_COCH5</name>
<dbReference type="STRING" id="701091.M2UHC8"/>
<feature type="region of interest" description="Disordered" evidence="7">
    <location>
        <begin position="405"/>
        <end position="438"/>
    </location>
</feature>
<dbReference type="CDD" id="cd21552">
    <property type="entry name" value="VEFS-box_ctSUZ12-like"/>
    <property type="match status" value="1"/>
</dbReference>
<keyword evidence="3" id="KW-0863">Zinc-finger</keyword>
<dbReference type="OMA" id="ECYCGED"/>
<dbReference type="InterPro" id="IPR013083">
    <property type="entry name" value="Znf_RING/FYVE/PHD"/>
</dbReference>
<evidence type="ECO:0000256" key="1">
    <source>
        <dbReference type="ARBA" id="ARBA00007416"/>
    </source>
</evidence>
<protein>
    <recommendedName>
        <fullName evidence="8">Polycomb protein VEFS-Box domain-containing protein</fullName>
    </recommendedName>
</protein>
<reference evidence="9 10" key="1">
    <citation type="journal article" date="2012" name="PLoS Pathog.">
        <title>Diverse lifestyles and strategies of plant pathogenesis encoded in the genomes of eighteen Dothideomycetes fungi.</title>
        <authorList>
            <person name="Ohm R.A."/>
            <person name="Feau N."/>
            <person name="Henrissat B."/>
            <person name="Schoch C.L."/>
            <person name="Horwitz B.A."/>
            <person name="Barry K.W."/>
            <person name="Condon B.J."/>
            <person name="Copeland A.C."/>
            <person name="Dhillon B."/>
            <person name="Glaser F."/>
            <person name="Hesse C.N."/>
            <person name="Kosti I."/>
            <person name="LaButti K."/>
            <person name="Lindquist E.A."/>
            <person name="Lucas S."/>
            <person name="Salamov A.A."/>
            <person name="Bradshaw R.E."/>
            <person name="Ciuffetti L."/>
            <person name="Hamelin R.C."/>
            <person name="Kema G.H.J."/>
            <person name="Lawrence C."/>
            <person name="Scott J.A."/>
            <person name="Spatafora J.W."/>
            <person name="Turgeon B.G."/>
            <person name="de Wit P.J.G.M."/>
            <person name="Zhong S."/>
            <person name="Goodwin S.B."/>
            <person name="Grigoriev I.V."/>
        </authorList>
    </citation>
    <scope>NUCLEOTIDE SEQUENCE [LARGE SCALE GENOMIC DNA]</scope>
    <source>
        <strain evidence="10">C5 / ATCC 48332 / race O</strain>
    </source>
</reference>
<comment type="similarity">
    <text evidence="1">Belongs to the VEFS (VRN2-EMF2-FIS2-SU(Z)12) family.</text>
</comment>
<reference evidence="10" key="2">
    <citation type="journal article" date="2013" name="PLoS Genet.">
        <title>Comparative genome structure, secondary metabolite, and effector coding capacity across Cochliobolus pathogens.</title>
        <authorList>
            <person name="Condon B.J."/>
            <person name="Leng Y."/>
            <person name="Wu D."/>
            <person name="Bushley K.E."/>
            <person name="Ohm R.A."/>
            <person name="Otillar R."/>
            <person name="Martin J."/>
            <person name="Schackwitz W."/>
            <person name="Grimwood J."/>
            <person name="MohdZainudin N."/>
            <person name="Xue C."/>
            <person name="Wang R."/>
            <person name="Manning V.A."/>
            <person name="Dhillon B."/>
            <person name="Tu Z.J."/>
            <person name="Steffenson B.J."/>
            <person name="Salamov A."/>
            <person name="Sun H."/>
            <person name="Lowry S."/>
            <person name="LaButti K."/>
            <person name="Han J."/>
            <person name="Copeland A."/>
            <person name="Lindquist E."/>
            <person name="Barry K."/>
            <person name="Schmutz J."/>
            <person name="Baker S.E."/>
            <person name="Ciuffetti L.M."/>
            <person name="Grigoriev I.V."/>
            <person name="Zhong S."/>
            <person name="Turgeon B.G."/>
        </authorList>
    </citation>
    <scope>NUCLEOTIDE SEQUENCE [LARGE SCALE GENOMIC DNA]</scope>
    <source>
        <strain evidence="10">C5 / ATCC 48332 / race O</strain>
    </source>
</reference>
<evidence type="ECO:0000259" key="8">
    <source>
        <dbReference type="Pfam" id="PF09733"/>
    </source>
</evidence>
<gene>
    <name evidence="9" type="ORF">COCHEDRAFT_1184259</name>
</gene>
<dbReference type="GO" id="GO:0008270">
    <property type="term" value="F:zinc ion binding"/>
    <property type="evidence" value="ECO:0007669"/>
    <property type="project" value="UniProtKB-KW"/>
</dbReference>
<feature type="domain" description="Polycomb protein VEFS-Box" evidence="8">
    <location>
        <begin position="448"/>
        <end position="554"/>
    </location>
</feature>
<keyword evidence="4" id="KW-0862">Zinc</keyword>
<organism evidence="9 10">
    <name type="scientific">Cochliobolus heterostrophus (strain C5 / ATCC 48332 / race O)</name>
    <name type="common">Southern corn leaf blight fungus</name>
    <name type="synonym">Bipolaris maydis</name>
    <dbReference type="NCBI Taxonomy" id="701091"/>
    <lineage>
        <taxon>Eukaryota</taxon>
        <taxon>Fungi</taxon>
        <taxon>Dikarya</taxon>
        <taxon>Ascomycota</taxon>
        <taxon>Pezizomycotina</taxon>
        <taxon>Dothideomycetes</taxon>
        <taxon>Pleosporomycetidae</taxon>
        <taxon>Pleosporales</taxon>
        <taxon>Pleosporineae</taxon>
        <taxon>Pleosporaceae</taxon>
        <taxon>Bipolaris</taxon>
    </lineage>
</organism>
<evidence type="ECO:0000256" key="2">
    <source>
        <dbReference type="ARBA" id="ARBA00022723"/>
    </source>
</evidence>
<dbReference type="HOGENOM" id="CLU_411599_0_0_1"/>
<keyword evidence="2" id="KW-0479">Metal-binding</keyword>
<evidence type="ECO:0000256" key="6">
    <source>
        <dbReference type="ARBA" id="ARBA00023163"/>
    </source>
</evidence>
<evidence type="ECO:0000313" key="10">
    <source>
        <dbReference type="Proteomes" id="UP000016936"/>
    </source>
</evidence>
<dbReference type="InterPro" id="IPR019135">
    <property type="entry name" value="Polycomb_protein_VEFS-Box"/>
</dbReference>
<dbReference type="InterPro" id="IPR019786">
    <property type="entry name" value="Zinc_finger_PHD-type_CS"/>
</dbReference>
<dbReference type="EMBL" id="KB445582">
    <property type="protein sequence ID" value="EMD87357.1"/>
    <property type="molecule type" value="Genomic_DNA"/>
</dbReference>